<evidence type="ECO:0000313" key="2">
    <source>
        <dbReference type="Proteomes" id="UP000828251"/>
    </source>
</evidence>
<name>A0A9D4AIS7_9ROSI</name>
<proteinExistence type="predicted"/>
<dbReference type="Proteomes" id="UP000828251">
    <property type="component" value="Unassembled WGS sequence"/>
</dbReference>
<evidence type="ECO:0000313" key="1">
    <source>
        <dbReference type="EMBL" id="KAH1129210.1"/>
    </source>
</evidence>
<protein>
    <submittedName>
        <fullName evidence="1">Uncharacterized protein</fullName>
    </submittedName>
</protein>
<comment type="caution">
    <text evidence="1">The sequence shown here is derived from an EMBL/GenBank/DDBJ whole genome shotgun (WGS) entry which is preliminary data.</text>
</comment>
<organism evidence="1 2">
    <name type="scientific">Gossypium stocksii</name>
    <dbReference type="NCBI Taxonomy" id="47602"/>
    <lineage>
        <taxon>Eukaryota</taxon>
        <taxon>Viridiplantae</taxon>
        <taxon>Streptophyta</taxon>
        <taxon>Embryophyta</taxon>
        <taxon>Tracheophyta</taxon>
        <taxon>Spermatophyta</taxon>
        <taxon>Magnoliopsida</taxon>
        <taxon>eudicotyledons</taxon>
        <taxon>Gunneridae</taxon>
        <taxon>Pentapetalae</taxon>
        <taxon>rosids</taxon>
        <taxon>malvids</taxon>
        <taxon>Malvales</taxon>
        <taxon>Malvaceae</taxon>
        <taxon>Malvoideae</taxon>
        <taxon>Gossypium</taxon>
    </lineage>
</organism>
<dbReference type="EMBL" id="JAIQCV010000001">
    <property type="protein sequence ID" value="KAH1129210.1"/>
    <property type="molecule type" value="Genomic_DNA"/>
</dbReference>
<dbReference type="AlphaFoldDB" id="A0A9D4AIS7"/>
<keyword evidence="2" id="KW-1185">Reference proteome</keyword>
<accession>A0A9D4AIS7</accession>
<sequence length="158" mass="18035">MDSLVKYSKQKEKGIALAPNENDEITQVFDCLSIQSPQKLIFERIGKENTATSITKPRSIHSRLGSLGSKMASHNKKTKARIPKEPWDFCCKIPSQMKRHFELKITTSEVLKAKRHTVIITNTSTKEEYEDMKNLTSNRLSVKKVDEESQEEEAQKAP</sequence>
<reference evidence="1 2" key="1">
    <citation type="journal article" date="2021" name="Plant Biotechnol. J.">
        <title>Multi-omics assisted identification of the key and species-specific regulatory components of drought-tolerant mechanisms in Gossypium stocksii.</title>
        <authorList>
            <person name="Yu D."/>
            <person name="Ke L."/>
            <person name="Zhang D."/>
            <person name="Wu Y."/>
            <person name="Sun Y."/>
            <person name="Mei J."/>
            <person name="Sun J."/>
            <person name="Sun Y."/>
        </authorList>
    </citation>
    <scope>NUCLEOTIDE SEQUENCE [LARGE SCALE GENOMIC DNA]</scope>
    <source>
        <strain evidence="2">cv. E1</strain>
        <tissue evidence="1">Leaf</tissue>
    </source>
</reference>
<gene>
    <name evidence="1" type="ORF">J1N35_000588</name>
</gene>